<dbReference type="EMBL" id="AMCI01007882">
    <property type="protein sequence ID" value="EJW91893.1"/>
    <property type="molecule type" value="Genomic_DNA"/>
</dbReference>
<comment type="caution">
    <text evidence="2">The sequence shown here is derived from an EMBL/GenBank/DDBJ whole genome shotgun (WGS) entry which is preliminary data.</text>
</comment>
<organism evidence="2">
    <name type="scientific">gut metagenome</name>
    <dbReference type="NCBI Taxonomy" id="749906"/>
    <lineage>
        <taxon>unclassified sequences</taxon>
        <taxon>metagenomes</taxon>
        <taxon>organismal metagenomes</taxon>
    </lineage>
</organism>
<proteinExistence type="predicted"/>
<sequence length="145" mass="16182">IDDKAKLELGQMLWDVIQPELQKRIEHIHAMADKRVAIEVAEAKKLRVAAAEVFEEAKAQNIQADAKLAEVSSALKENASLRAQVEKLAQEKINLESMLKAGQERETRLQTRLEAALQASAAAEASVITLRKMVPFLDPKYVPKR</sequence>
<gene>
    <name evidence="2" type="ORF">EVA_20000</name>
</gene>
<evidence type="ECO:0000256" key="1">
    <source>
        <dbReference type="SAM" id="Coils"/>
    </source>
</evidence>
<feature type="non-terminal residue" evidence="2">
    <location>
        <position position="1"/>
    </location>
</feature>
<feature type="coiled-coil region" evidence="1">
    <location>
        <begin position="71"/>
        <end position="105"/>
    </location>
</feature>
<name>J9FBT1_9ZZZZ</name>
<dbReference type="AlphaFoldDB" id="J9FBT1"/>
<keyword evidence="1" id="KW-0175">Coiled coil</keyword>
<evidence type="ECO:0000313" key="2">
    <source>
        <dbReference type="EMBL" id="EJW91893.1"/>
    </source>
</evidence>
<protein>
    <submittedName>
        <fullName evidence="2">Uncharacterized protein</fullName>
    </submittedName>
</protein>
<reference evidence="2" key="1">
    <citation type="journal article" date="2012" name="PLoS ONE">
        <title>Gene sets for utilization of primary and secondary nutrition supplies in the distal gut of endangered iberian lynx.</title>
        <authorList>
            <person name="Alcaide M."/>
            <person name="Messina E."/>
            <person name="Richter M."/>
            <person name="Bargiela R."/>
            <person name="Peplies J."/>
            <person name="Huws S.A."/>
            <person name="Newbold C.J."/>
            <person name="Golyshin P.N."/>
            <person name="Simon M.A."/>
            <person name="Lopez G."/>
            <person name="Yakimov M.M."/>
            <person name="Ferrer M."/>
        </authorList>
    </citation>
    <scope>NUCLEOTIDE SEQUENCE</scope>
</reference>
<accession>J9FBT1</accession>